<evidence type="ECO:0000313" key="1">
    <source>
        <dbReference type="EMBL" id="RZS85849.1"/>
    </source>
</evidence>
<dbReference type="PANTHER" id="PTHR30632:SF11">
    <property type="entry name" value="BLR4797 PROTEIN"/>
    <property type="match status" value="1"/>
</dbReference>
<proteinExistence type="predicted"/>
<dbReference type="Proteomes" id="UP000292445">
    <property type="component" value="Unassembled WGS sequence"/>
</dbReference>
<accession>A0A4Q7NLA4</accession>
<organism evidence="1 2">
    <name type="scientific">Pigmentiphaga kullae</name>
    <dbReference type="NCBI Taxonomy" id="151784"/>
    <lineage>
        <taxon>Bacteria</taxon>
        <taxon>Pseudomonadati</taxon>
        <taxon>Pseudomonadota</taxon>
        <taxon>Betaproteobacteria</taxon>
        <taxon>Burkholderiales</taxon>
        <taxon>Alcaligenaceae</taxon>
        <taxon>Pigmentiphaga</taxon>
    </lineage>
</organism>
<dbReference type="InterPro" id="IPR050682">
    <property type="entry name" value="ModA/WtpA"/>
</dbReference>
<name>A0A4Q7NLA4_9BURK</name>
<dbReference type="GO" id="GO:0030973">
    <property type="term" value="F:molybdate ion binding"/>
    <property type="evidence" value="ECO:0007669"/>
    <property type="project" value="TreeGrafter"/>
</dbReference>
<evidence type="ECO:0000313" key="2">
    <source>
        <dbReference type="Proteomes" id="UP000292445"/>
    </source>
</evidence>
<dbReference type="SUPFAM" id="SSF53850">
    <property type="entry name" value="Periplasmic binding protein-like II"/>
    <property type="match status" value="1"/>
</dbReference>
<gene>
    <name evidence="1" type="ORF">EV675_1879</name>
</gene>
<dbReference type="OrthoDB" id="8216219at2"/>
<dbReference type="RefSeq" id="WP_130357001.1">
    <property type="nucleotide sequence ID" value="NZ_SGXC01000001.1"/>
</dbReference>
<dbReference type="PANTHER" id="PTHR30632">
    <property type="entry name" value="MOLYBDATE-BINDING PERIPLASMIC PROTEIN"/>
    <property type="match status" value="1"/>
</dbReference>
<comment type="caution">
    <text evidence="1">The sequence shown here is derived from an EMBL/GenBank/DDBJ whole genome shotgun (WGS) entry which is preliminary data.</text>
</comment>
<reference evidence="1 2" key="1">
    <citation type="submission" date="2019-02" db="EMBL/GenBank/DDBJ databases">
        <title>Genomic Encyclopedia of Type Strains, Phase IV (KMG-IV): sequencing the most valuable type-strain genomes for metagenomic binning, comparative biology and taxonomic classification.</title>
        <authorList>
            <person name="Goeker M."/>
        </authorList>
    </citation>
    <scope>NUCLEOTIDE SEQUENCE [LARGE SCALE GENOMIC DNA]</scope>
    <source>
        <strain evidence="1 2">K24</strain>
    </source>
</reference>
<sequence length="229" mass="23812">MASQIHILSSMATKQLLADLVAQYPQAQARDVLVESVGGVDAARRVQSGEAFDAIVLAANVIDQMTEAGHIVAGSRVDLVESGVYVAVRAGAPRPDIGSEAALKQAVLAGGTIGYSTGPSGVYLSKLFERWGIADQIKDRTVQSKPGIPVGTLIAKGEVDLGFQQLSEMMNVPGIDIVGPLPPGLQIMTTFSAGVAATSAQPDTVRELLAFMASAEADGIKRKNGMEPV</sequence>
<protein>
    <submittedName>
        <fullName evidence="1">Molybdate transport system substrate-binding protein</fullName>
    </submittedName>
</protein>
<dbReference type="Pfam" id="PF13531">
    <property type="entry name" value="SBP_bac_11"/>
    <property type="match status" value="1"/>
</dbReference>
<dbReference type="AlphaFoldDB" id="A0A4Q7NLA4"/>
<dbReference type="GO" id="GO:0015689">
    <property type="term" value="P:molybdate ion transport"/>
    <property type="evidence" value="ECO:0007669"/>
    <property type="project" value="TreeGrafter"/>
</dbReference>
<dbReference type="Gene3D" id="3.40.190.10">
    <property type="entry name" value="Periplasmic binding protein-like II"/>
    <property type="match status" value="2"/>
</dbReference>
<dbReference type="EMBL" id="SGXC01000001">
    <property type="protein sequence ID" value="RZS85849.1"/>
    <property type="molecule type" value="Genomic_DNA"/>
</dbReference>
<keyword evidence="2" id="KW-1185">Reference proteome</keyword>